<keyword evidence="9" id="KW-1185">Reference proteome</keyword>
<dbReference type="GO" id="GO:0030976">
    <property type="term" value="F:thiamine pyrophosphate binding"/>
    <property type="evidence" value="ECO:0007669"/>
    <property type="project" value="UniProtKB-UniRule"/>
</dbReference>
<dbReference type="Gene3D" id="3.40.50.970">
    <property type="match status" value="2"/>
</dbReference>
<dbReference type="Proteomes" id="UP000604083">
    <property type="component" value="Unassembled WGS sequence"/>
</dbReference>
<dbReference type="PANTHER" id="PTHR42916:SF1">
    <property type="entry name" value="PROTEIN PHYLLO, CHLOROPLASTIC"/>
    <property type="match status" value="1"/>
</dbReference>
<comment type="pathway">
    <text evidence="6">Quinol/quinone metabolism; menaquinone biosynthesis.</text>
</comment>
<dbReference type="InterPro" id="IPR004433">
    <property type="entry name" value="MenaQ_synth_MenD"/>
</dbReference>
<protein>
    <recommendedName>
        <fullName evidence="6">2-succinyl-5-enolpyruvyl-6-hydroxy-3-cyclohexene-1-carboxylate synthase</fullName>
        <shortName evidence="6">SEPHCHC synthase</shortName>
        <ecNumber evidence="6">2.2.1.9</ecNumber>
    </recommendedName>
    <alternativeName>
        <fullName evidence="6">Menaquinone biosynthesis protein MenD</fullName>
    </alternativeName>
</protein>
<dbReference type="HAMAP" id="MF_01659">
    <property type="entry name" value="MenD"/>
    <property type="match status" value="1"/>
</dbReference>
<evidence type="ECO:0000256" key="2">
    <source>
        <dbReference type="ARBA" id="ARBA00022723"/>
    </source>
</evidence>
<dbReference type="Gene3D" id="3.40.50.1220">
    <property type="entry name" value="TPP-binding domain"/>
    <property type="match status" value="1"/>
</dbReference>
<organism evidence="8 9">
    <name type="scientific">Roseibacillus ishigakijimensis</name>
    <dbReference type="NCBI Taxonomy" id="454146"/>
    <lineage>
        <taxon>Bacteria</taxon>
        <taxon>Pseudomonadati</taxon>
        <taxon>Verrucomicrobiota</taxon>
        <taxon>Verrucomicrobiia</taxon>
        <taxon>Verrucomicrobiales</taxon>
        <taxon>Verrucomicrobiaceae</taxon>
        <taxon>Roseibacillus</taxon>
    </lineage>
</organism>
<keyword evidence="5 6" id="KW-0464">Manganese</keyword>
<dbReference type="GO" id="GO:0009234">
    <property type="term" value="P:menaquinone biosynthetic process"/>
    <property type="evidence" value="ECO:0007669"/>
    <property type="project" value="UniProtKB-UniRule"/>
</dbReference>
<feature type="domain" description="Thiamine pyrophosphate enzyme N-terminal TPP-binding" evidence="7">
    <location>
        <begin position="9"/>
        <end position="115"/>
    </location>
</feature>
<comment type="subunit">
    <text evidence="6">Homodimer.</text>
</comment>
<comment type="cofactor">
    <cofactor evidence="6">
        <name>Mg(2+)</name>
        <dbReference type="ChEBI" id="CHEBI:18420"/>
    </cofactor>
    <cofactor evidence="6">
        <name>Mn(2+)</name>
        <dbReference type="ChEBI" id="CHEBI:29035"/>
    </cofactor>
</comment>
<dbReference type="SUPFAM" id="SSF52518">
    <property type="entry name" value="Thiamin diphosphate-binding fold (THDP-binding)"/>
    <property type="match status" value="2"/>
</dbReference>
<keyword evidence="4 6" id="KW-0786">Thiamine pyrophosphate</keyword>
<dbReference type="Pfam" id="PF02776">
    <property type="entry name" value="TPP_enzyme_N"/>
    <property type="match status" value="1"/>
</dbReference>
<comment type="function">
    <text evidence="6">Catalyzes the thiamine diphosphate-dependent decarboxylation of 2-oxoglutarate and the subsequent addition of the resulting succinic semialdehyde-thiamine pyrophosphate anion to isochorismate to yield 2-succinyl-5-enolpyruvyl-6-hydroxy-3-cyclohexene-1-carboxylate (SEPHCHC).</text>
</comment>
<dbReference type="GO" id="GO:0070204">
    <property type="term" value="F:2-succinyl-5-enolpyruvyl-6-hydroxy-3-cyclohexene-1-carboxylic-acid synthase activity"/>
    <property type="evidence" value="ECO:0007669"/>
    <property type="project" value="UniProtKB-UniRule"/>
</dbReference>
<dbReference type="GO" id="GO:0030145">
    <property type="term" value="F:manganese ion binding"/>
    <property type="evidence" value="ECO:0007669"/>
    <property type="project" value="UniProtKB-UniRule"/>
</dbReference>
<evidence type="ECO:0000259" key="7">
    <source>
        <dbReference type="Pfam" id="PF02776"/>
    </source>
</evidence>
<gene>
    <name evidence="6" type="primary">menD</name>
    <name evidence="8" type="ORF">JIN78_03640</name>
</gene>
<evidence type="ECO:0000313" key="9">
    <source>
        <dbReference type="Proteomes" id="UP000604083"/>
    </source>
</evidence>
<evidence type="ECO:0000256" key="4">
    <source>
        <dbReference type="ARBA" id="ARBA00023052"/>
    </source>
</evidence>
<reference evidence="8" key="1">
    <citation type="submission" date="2021-01" db="EMBL/GenBank/DDBJ databases">
        <title>Modified the classification status of verrucomicrobia.</title>
        <authorList>
            <person name="Feng X."/>
        </authorList>
    </citation>
    <scope>NUCLEOTIDE SEQUENCE</scope>
    <source>
        <strain evidence="8">KCTC 12986</strain>
    </source>
</reference>
<comment type="cofactor">
    <cofactor evidence="6">
        <name>thiamine diphosphate</name>
        <dbReference type="ChEBI" id="CHEBI:58937"/>
    </cofactor>
    <text evidence="6">Binds 1 thiamine pyrophosphate per subunit.</text>
</comment>
<dbReference type="EC" id="2.2.1.9" evidence="6"/>
<proteinExistence type="inferred from homology"/>
<dbReference type="PANTHER" id="PTHR42916">
    <property type="entry name" value="2-SUCCINYL-5-ENOLPYRUVYL-6-HYDROXY-3-CYCLOHEXENE-1-CARBOXYLATE SYNTHASE"/>
    <property type="match status" value="1"/>
</dbReference>
<sequence>MEPGKELDELLARGLRQFVVCGGARNAPLLEWIARIEGAEVYSHFEERGAGFFALGRTMVTDEPCAVVVTSGTAVAELLPAVVEAYYQQRPLVVISADRPESFRGTGAPQAIEQEGIFGLYAADRVTFWEGRGPLHLNIPLEEEDDLGQPGPVEEGVRERTSFNVAPLAQWLRKGIFKGLVVLVGGLDEQDREEVFYFCQNLGAPVLADATSGLREALGEQQLVDGDRLLRDNPPGKVLRIGEVPVGRFWRDLEKRPEIEVYSITRSGFPGLARASEVIQGEPARVVKGLGEVDEVGDVLEHLSASRGRANSSDELLEAHPDSEPALLRELSLYATRADSLFLGNSLPIREWNDFAQRDFPLTLVRACRGANGIDGQLSAWLGTSVEEGAAWAIFGDLTVLYDLAAPHLLAGVAQEERVLVVLNNDGGRIFDRLPRLQGMDPRAREWLTASHGRNLQEWAAMWGLAYRRVTSREEMECLEELPPGTTVVEVIPSAEQTEEFWQAWQR</sequence>
<keyword evidence="3 6" id="KW-0460">Magnesium</keyword>
<dbReference type="GO" id="GO:0000287">
    <property type="term" value="F:magnesium ion binding"/>
    <property type="evidence" value="ECO:0007669"/>
    <property type="project" value="UniProtKB-UniRule"/>
</dbReference>
<comment type="similarity">
    <text evidence="6">Belongs to the TPP enzyme family. MenD subfamily.</text>
</comment>
<evidence type="ECO:0000256" key="6">
    <source>
        <dbReference type="HAMAP-Rule" id="MF_01659"/>
    </source>
</evidence>
<comment type="pathway">
    <text evidence="6">Quinol/quinone metabolism; 1,4-dihydroxy-2-naphthoate biosynthesis; 1,4-dihydroxy-2-naphthoate from chorismate: step 2/7.</text>
</comment>
<dbReference type="EMBL" id="JAENIO010000005">
    <property type="protein sequence ID" value="MBK1833144.1"/>
    <property type="molecule type" value="Genomic_DNA"/>
</dbReference>
<evidence type="ECO:0000256" key="5">
    <source>
        <dbReference type="ARBA" id="ARBA00023211"/>
    </source>
</evidence>
<evidence type="ECO:0000313" key="8">
    <source>
        <dbReference type="EMBL" id="MBK1833144.1"/>
    </source>
</evidence>
<evidence type="ECO:0000256" key="1">
    <source>
        <dbReference type="ARBA" id="ARBA00022679"/>
    </source>
</evidence>
<dbReference type="InterPro" id="IPR012001">
    <property type="entry name" value="Thiamin_PyroP_enz_TPP-bd_dom"/>
</dbReference>
<accession>A0A934RKL4</accession>
<comment type="catalytic activity">
    <reaction evidence="6">
        <text>isochorismate + 2-oxoglutarate + H(+) = 5-enolpyruvoyl-6-hydroxy-2-succinyl-cyclohex-3-ene-1-carboxylate + CO2</text>
        <dbReference type="Rhea" id="RHEA:25593"/>
        <dbReference type="ChEBI" id="CHEBI:15378"/>
        <dbReference type="ChEBI" id="CHEBI:16526"/>
        <dbReference type="ChEBI" id="CHEBI:16810"/>
        <dbReference type="ChEBI" id="CHEBI:29780"/>
        <dbReference type="ChEBI" id="CHEBI:58818"/>
        <dbReference type="EC" id="2.2.1.9"/>
    </reaction>
</comment>
<comment type="caution">
    <text evidence="8">The sequence shown here is derived from an EMBL/GenBank/DDBJ whole genome shotgun (WGS) entry which is preliminary data.</text>
</comment>
<dbReference type="RefSeq" id="WP_200390574.1">
    <property type="nucleotide sequence ID" value="NZ_JAENIO010000005.1"/>
</dbReference>
<keyword evidence="2 6" id="KW-0479">Metal-binding</keyword>
<keyword evidence="1 6" id="KW-0808">Transferase</keyword>
<keyword evidence="6" id="KW-0474">Menaquinone biosynthesis</keyword>
<name>A0A934RKL4_9BACT</name>
<dbReference type="InterPro" id="IPR029061">
    <property type="entry name" value="THDP-binding"/>
</dbReference>
<evidence type="ECO:0000256" key="3">
    <source>
        <dbReference type="ARBA" id="ARBA00022842"/>
    </source>
</evidence>
<dbReference type="AlphaFoldDB" id="A0A934RKL4"/>